<dbReference type="STRING" id="479435.Kfla_1885"/>
<reference evidence="3" key="1">
    <citation type="submission" date="2009-09" db="EMBL/GenBank/DDBJ databases">
        <title>The complete genome of Kribbella flavida DSM 17836.</title>
        <authorList>
            <consortium name="US DOE Joint Genome Institute (JGI-PGF)"/>
            <person name="Lucas S."/>
            <person name="Copeland A."/>
            <person name="Lapidus A."/>
            <person name="Glavina del Rio T."/>
            <person name="Dalin E."/>
            <person name="Tice H."/>
            <person name="Bruce D."/>
            <person name="Goodwin L."/>
            <person name="Pitluck S."/>
            <person name="Kyrpides N."/>
            <person name="Mavromatis K."/>
            <person name="Ivanova N."/>
            <person name="Saunders E."/>
            <person name="Brettin T."/>
            <person name="Detter J.C."/>
            <person name="Han C."/>
            <person name="Larimer F."/>
            <person name="Land M."/>
            <person name="Hauser L."/>
            <person name="Markowitz V."/>
            <person name="Cheng J.-F."/>
            <person name="Hugenholtz P."/>
            <person name="Woyke T."/>
            <person name="Wu D."/>
            <person name="Pukall R."/>
            <person name="Klenk H.-P."/>
            <person name="Eisen J.A."/>
        </authorList>
    </citation>
    <scope>NUCLEOTIDE SEQUENCE [LARGE SCALE GENOMIC DNA]</scope>
    <source>
        <strain evidence="3">DSM 17836 / JCM 10339 / NBRC 14399</strain>
    </source>
</reference>
<organism evidence="2 3">
    <name type="scientific">Kribbella flavida (strain DSM 17836 / JCM 10339 / NBRC 14399)</name>
    <dbReference type="NCBI Taxonomy" id="479435"/>
    <lineage>
        <taxon>Bacteria</taxon>
        <taxon>Bacillati</taxon>
        <taxon>Actinomycetota</taxon>
        <taxon>Actinomycetes</taxon>
        <taxon>Propionibacteriales</taxon>
        <taxon>Kribbellaceae</taxon>
        <taxon>Kribbella</taxon>
    </lineage>
</organism>
<gene>
    <name evidence="2" type="ordered locus">Kfla_1885</name>
</gene>
<dbReference type="GO" id="GO:0016740">
    <property type="term" value="F:transferase activity"/>
    <property type="evidence" value="ECO:0007669"/>
    <property type="project" value="UniProtKB-KW"/>
</dbReference>
<dbReference type="Proteomes" id="UP000007967">
    <property type="component" value="Chromosome"/>
</dbReference>
<reference evidence="2 3" key="2">
    <citation type="journal article" date="2010" name="Stand. Genomic Sci.">
        <title>Complete genome sequence of Kribbella flavida type strain (IFO 14399).</title>
        <authorList>
            <person name="Pukall R."/>
            <person name="Lapidus A."/>
            <person name="Glavina Del Rio T."/>
            <person name="Copeland A."/>
            <person name="Tice H."/>
            <person name="Cheng J.-F."/>
            <person name="Lucas S."/>
            <person name="Chen F."/>
            <person name="Nolan M."/>
            <person name="LaButti K."/>
            <person name="Pati A."/>
            <person name="Ivanova N."/>
            <person name="Mavrommatis K."/>
            <person name="Mikhailova N."/>
            <person name="Pitluck S."/>
            <person name="Bruce D."/>
            <person name="Goodwin L."/>
            <person name="Land M."/>
            <person name="Hauser L."/>
            <person name="Chang Y.-J."/>
            <person name="Jeffries C.D."/>
            <person name="Chen A."/>
            <person name="Palaniappan K."/>
            <person name="Chain P."/>
            <person name="Rohde M."/>
            <person name="Goeker M."/>
            <person name="Bristow J."/>
            <person name="Eisen J.A."/>
            <person name="Markowitz V."/>
            <person name="Hugenholtz P."/>
            <person name="Kyrpides N.C."/>
            <person name="Klenk H.-P."/>
            <person name="Brettin T."/>
        </authorList>
    </citation>
    <scope>NUCLEOTIDE SEQUENCE [LARGE SCALE GENOMIC DNA]</scope>
    <source>
        <strain evidence="3">DSM 17836 / JCM 10339 / NBRC 14399</strain>
    </source>
</reference>
<dbReference type="Pfam" id="PF01636">
    <property type="entry name" value="APH"/>
    <property type="match status" value="1"/>
</dbReference>
<evidence type="ECO:0000313" key="3">
    <source>
        <dbReference type="Proteomes" id="UP000007967"/>
    </source>
</evidence>
<dbReference type="HOGENOM" id="CLU_677754_0_0_11"/>
<dbReference type="EMBL" id="CP001736">
    <property type="protein sequence ID" value="ADB30979.1"/>
    <property type="molecule type" value="Genomic_DNA"/>
</dbReference>
<keyword evidence="2" id="KW-0808">Transferase</keyword>
<dbReference type="InterPro" id="IPR002575">
    <property type="entry name" value="Aminoglycoside_PTrfase"/>
</dbReference>
<dbReference type="RefSeq" id="WP_012919535.1">
    <property type="nucleotide sequence ID" value="NC_013729.1"/>
</dbReference>
<sequence>MDSKTVEALVSVGDRYVGRAPAFVADRPWWSEIEATTAYLDRLLGVPTVVLRLVHADEAERGHGGRVVYHVQAAADPRPGVLDPTPLPEWPDIVTPHPLRATWAEVDGPHRLATWAQSIIGPAEPTQVKTWNLSCLLRFSTPDGGAWAKATSRFLGVDADVIQHVHQYDATLAPGVLGVDLANRWSLLQHAPGIDCWEPDPETLRDVVSRWVAVQASLAADADQLGTPRLLPQDVAGEITAVLDGDVRRQLPAADLDRARRLVDALPGLLAALEAAGLPITLVHGDFHPGNWRSDGTTRRIVDWADSYLGHPATDVDRLCNYLPETKQELARATWTAAWKQHLPGSSPERALPPIAVLTHLLGAITYQRFLDNVEPDERIYHEHDPATEIRAATGAAARLGLLDPAR</sequence>
<name>D2PPL7_KRIFD</name>
<dbReference type="AlphaFoldDB" id="D2PPL7"/>
<evidence type="ECO:0000313" key="2">
    <source>
        <dbReference type="EMBL" id="ADB30979.1"/>
    </source>
</evidence>
<accession>D2PPL7</accession>
<dbReference type="eggNOG" id="COG3173">
    <property type="taxonomic scope" value="Bacteria"/>
</dbReference>
<evidence type="ECO:0000259" key="1">
    <source>
        <dbReference type="Pfam" id="PF01636"/>
    </source>
</evidence>
<dbReference type="SUPFAM" id="SSF56112">
    <property type="entry name" value="Protein kinase-like (PK-like)"/>
    <property type="match status" value="1"/>
</dbReference>
<protein>
    <submittedName>
        <fullName evidence="2">Aminoglycoside phosphotransferase</fullName>
    </submittedName>
</protein>
<dbReference type="InterPro" id="IPR011009">
    <property type="entry name" value="Kinase-like_dom_sf"/>
</dbReference>
<feature type="domain" description="Aminoglycoside phosphotransferase" evidence="1">
    <location>
        <begin position="160"/>
        <end position="342"/>
    </location>
</feature>
<dbReference type="KEGG" id="kfl:Kfla_1885"/>
<keyword evidence="3" id="KW-1185">Reference proteome</keyword>
<dbReference type="Gene3D" id="3.90.1200.10">
    <property type="match status" value="1"/>
</dbReference>
<dbReference type="OrthoDB" id="101887at2"/>
<proteinExistence type="predicted"/>